<sequence length="82" mass="9029">MSTVRAGWGRAIGTKLRAVPVTTWLALAIVVVALVFVLQNRNETSVHLFGAALTAPLWLTLLFTFLAGVLAGWLGKRRRTRR</sequence>
<protein>
    <submittedName>
        <fullName evidence="1">Uncharacterized protein</fullName>
    </submittedName>
</protein>
<dbReference type="AlphaFoldDB" id="A0A1G6KNV2"/>
<dbReference type="EMBL" id="FMZE01000001">
    <property type="protein sequence ID" value="SDC32026.1"/>
    <property type="molecule type" value="Genomic_DNA"/>
</dbReference>
<dbReference type="Proteomes" id="UP000199494">
    <property type="component" value="Unassembled WGS sequence"/>
</dbReference>
<dbReference type="InterPro" id="IPR010445">
    <property type="entry name" value="LapA_dom"/>
</dbReference>
<evidence type="ECO:0000313" key="1">
    <source>
        <dbReference type="EMBL" id="SDC32026.1"/>
    </source>
</evidence>
<accession>A0A1G6KNV2</accession>
<keyword evidence="2" id="KW-1185">Reference proteome</keyword>
<dbReference type="STRING" id="530584.SAMN05421630_1011287"/>
<dbReference type="Pfam" id="PF06305">
    <property type="entry name" value="LapA_dom"/>
    <property type="match status" value="1"/>
</dbReference>
<dbReference type="RefSeq" id="WP_091798322.1">
    <property type="nucleotide sequence ID" value="NZ_CP016353.1"/>
</dbReference>
<evidence type="ECO:0000313" key="2">
    <source>
        <dbReference type="Proteomes" id="UP000199494"/>
    </source>
</evidence>
<organism evidence="1 2">
    <name type="scientific">Prauserella marina</name>
    <dbReference type="NCBI Taxonomy" id="530584"/>
    <lineage>
        <taxon>Bacteria</taxon>
        <taxon>Bacillati</taxon>
        <taxon>Actinomycetota</taxon>
        <taxon>Actinomycetes</taxon>
        <taxon>Pseudonocardiales</taxon>
        <taxon>Pseudonocardiaceae</taxon>
        <taxon>Prauserella</taxon>
    </lineage>
</organism>
<name>A0A1G6KNV2_9PSEU</name>
<dbReference type="GO" id="GO:0005886">
    <property type="term" value="C:plasma membrane"/>
    <property type="evidence" value="ECO:0007669"/>
    <property type="project" value="InterPro"/>
</dbReference>
<proteinExistence type="predicted"/>
<gene>
    <name evidence="1" type="ORF">SAMN05421630_1011287</name>
</gene>
<reference evidence="1 2" key="1">
    <citation type="submission" date="2016-10" db="EMBL/GenBank/DDBJ databases">
        <authorList>
            <person name="de Groot N.N."/>
        </authorList>
    </citation>
    <scope>NUCLEOTIDE SEQUENCE [LARGE SCALE GENOMIC DNA]</scope>
    <source>
        <strain evidence="1 2">CGMCC 4.5506</strain>
    </source>
</reference>